<feature type="transmembrane region" description="Helical" evidence="7">
    <location>
        <begin position="252"/>
        <end position="270"/>
    </location>
</feature>
<feature type="transmembrane region" description="Helical" evidence="7">
    <location>
        <begin position="276"/>
        <end position="293"/>
    </location>
</feature>
<organism evidence="9">
    <name type="scientific">uncultured Chloroflexia bacterium</name>
    <dbReference type="NCBI Taxonomy" id="1672391"/>
    <lineage>
        <taxon>Bacteria</taxon>
        <taxon>Bacillati</taxon>
        <taxon>Chloroflexota</taxon>
        <taxon>Chloroflexia</taxon>
        <taxon>environmental samples</taxon>
    </lineage>
</organism>
<keyword evidence="3" id="KW-1003">Cell membrane</keyword>
<keyword evidence="2 7" id="KW-0813">Transport</keyword>
<gene>
    <name evidence="9" type="ORF">AVDCRST_MAG93-255</name>
</gene>
<dbReference type="PROSITE" id="PS50928">
    <property type="entry name" value="ABC_TM1"/>
    <property type="match status" value="1"/>
</dbReference>
<dbReference type="GO" id="GO:0015416">
    <property type="term" value="F:ABC-type phosphonate transporter activity"/>
    <property type="evidence" value="ECO:0007669"/>
    <property type="project" value="InterPro"/>
</dbReference>
<protein>
    <submittedName>
        <fullName evidence="9">Phosphonate ABC transporter permease protein phnE</fullName>
    </submittedName>
</protein>
<dbReference type="CDD" id="cd06261">
    <property type="entry name" value="TM_PBP2"/>
    <property type="match status" value="1"/>
</dbReference>
<proteinExistence type="inferred from homology"/>
<evidence type="ECO:0000259" key="8">
    <source>
        <dbReference type="PROSITE" id="PS50928"/>
    </source>
</evidence>
<name>A0A6J4H924_9CHLR</name>
<dbReference type="SUPFAM" id="SSF161098">
    <property type="entry name" value="MetI-like"/>
    <property type="match status" value="1"/>
</dbReference>
<dbReference type="NCBIfam" id="TIGR01097">
    <property type="entry name" value="PhnE"/>
    <property type="match status" value="1"/>
</dbReference>
<keyword evidence="6 7" id="KW-0472">Membrane</keyword>
<sequence>MSIERLNRKQANSMPTLLPAELRERLLNPYPRLRLSTISLVALLLAMLVWGVNGTDARLGELVEGVPNIIDFITRLFPPQLELDPTTVVIPTALQSIVGRAEWTFPMPVILFAIVETVQMAIIGTVAAVFLAAPFGLLAARNTSPHPLVYQTTRLLLNMNRAVPDIIFALIFVAAVGLGPFGGVLALAIGSIGFMGKLYAEAIEAIDPQQVIAVRATGASRLQSFLYAVMPQALPLIASYSLYLFELNIRAASILGLVGAGGVGFIISKYMSLFQYRRLMGAMILIVITVTLIDRASDYLRKKLI</sequence>
<dbReference type="EMBL" id="CADCTR010000081">
    <property type="protein sequence ID" value="CAA9216593.1"/>
    <property type="molecule type" value="Genomic_DNA"/>
</dbReference>
<feature type="domain" description="ABC transmembrane type-1" evidence="8">
    <location>
        <begin position="114"/>
        <end position="297"/>
    </location>
</feature>
<feature type="transmembrane region" description="Helical" evidence="7">
    <location>
        <begin position="225"/>
        <end position="245"/>
    </location>
</feature>
<comment type="subcellular location">
    <subcellularLocation>
        <location evidence="1 7">Cell membrane</location>
        <topology evidence="1 7">Multi-pass membrane protein</topology>
    </subcellularLocation>
</comment>
<dbReference type="InterPro" id="IPR005769">
    <property type="entry name" value="PhnE/PtxC"/>
</dbReference>
<reference evidence="9" key="1">
    <citation type="submission" date="2020-02" db="EMBL/GenBank/DDBJ databases">
        <authorList>
            <person name="Meier V. D."/>
        </authorList>
    </citation>
    <scope>NUCLEOTIDE SEQUENCE</scope>
    <source>
        <strain evidence="9">AVDCRST_MAG93</strain>
    </source>
</reference>
<evidence type="ECO:0000256" key="7">
    <source>
        <dbReference type="RuleBase" id="RU363032"/>
    </source>
</evidence>
<dbReference type="Pfam" id="PF00528">
    <property type="entry name" value="BPD_transp_1"/>
    <property type="match status" value="1"/>
</dbReference>
<dbReference type="AlphaFoldDB" id="A0A6J4H924"/>
<evidence type="ECO:0000256" key="2">
    <source>
        <dbReference type="ARBA" id="ARBA00022448"/>
    </source>
</evidence>
<evidence type="ECO:0000256" key="4">
    <source>
        <dbReference type="ARBA" id="ARBA00022692"/>
    </source>
</evidence>
<dbReference type="InterPro" id="IPR035906">
    <property type="entry name" value="MetI-like_sf"/>
</dbReference>
<feature type="transmembrane region" description="Helical" evidence="7">
    <location>
        <begin position="109"/>
        <end position="133"/>
    </location>
</feature>
<keyword evidence="4 7" id="KW-0812">Transmembrane</keyword>
<dbReference type="Gene3D" id="1.10.3720.10">
    <property type="entry name" value="MetI-like"/>
    <property type="match status" value="1"/>
</dbReference>
<evidence type="ECO:0000256" key="6">
    <source>
        <dbReference type="ARBA" id="ARBA00023136"/>
    </source>
</evidence>
<comment type="similarity">
    <text evidence="7">Belongs to the binding-protein-dependent transport system permease family.</text>
</comment>
<evidence type="ECO:0000313" key="9">
    <source>
        <dbReference type="EMBL" id="CAA9216593.1"/>
    </source>
</evidence>
<evidence type="ECO:0000256" key="3">
    <source>
        <dbReference type="ARBA" id="ARBA00022475"/>
    </source>
</evidence>
<dbReference type="PANTHER" id="PTHR30043:SF1">
    <property type="entry name" value="ABC TRANSPORT SYSTEM PERMEASE PROTEIN P69"/>
    <property type="match status" value="1"/>
</dbReference>
<dbReference type="InterPro" id="IPR000515">
    <property type="entry name" value="MetI-like"/>
</dbReference>
<evidence type="ECO:0000256" key="1">
    <source>
        <dbReference type="ARBA" id="ARBA00004651"/>
    </source>
</evidence>
<dbReference type="PANTHER" id="PTHR30043">
    <property type="entry name" value="PHOSPHONATES TRANSPORT SYSTEM PERMEASE PROTEIN"/>
    <property type="match status" value="1"/>
</dbReference>
<dbReference type="GO" id="GO:0005886">
    <property type="term" value="C:plasma membrane"/>
    <property type="evidence" value="ECO:0007669"/>
    <property type="project" value="UniProtKB-SubCell"/>
</dbReference>
<feature type="transmembrane region" description="Helical" evidence="7">
    <location>
        <begin position="33"/>
        <end position="52"/>
    </location>
</feature>
<feature type="transmembrane region" description="Helical" evidence="7">
    <location>
        <begin position="166"/>
        <end position="189"/>
    </location>
</feature>
<evidence type="ECO:0000256" key="5">
    <source>
        <dbReference type="ARBA" id="ARBA00022989"/>
    </source>
</evidence>
<keyword evidence="5 7" id="KW-1133">Transmembrane helix</keyword>
<accession>A0A6J4H924</accession>